<keyword evidence="2" id="KW-1185">Reference proteome</keyword>
<dbReference type="Proteomes" id="UP000694557">
    <property type="component" value="Unassembled WGS sequence"/>
</dbReference>
<proteinExistence type="predicted"/>
<dbReference type="GeneTree" id="ENSGT01010000229166"/>
<reference evidence="1" key="1">
    <citation type="submission" date="2025-08" db="UniProtKB">
        <authorList>
            <consortium name="Ensembl"/>
        </authorList>
    </citation>
    <scope>IDENTIFICATION</scope>
</reference>
<accession>A0A8C7IVE6</accession>
<organism evidence="1 2">
    <name type="scientific">Oncorhynchus kisutch</name>
    <name type="common">Coho salmon</name>
    <name type="synonym">Salmo kisutch</name>
    <dbReference type="NCBI Taxonomy" id="8019"/>
    <lineage>
        <taxon>Eukaryota</taxon>
        <taxon>Metazoa</taxon>
        <taxon>Chordata</taxon>
        <taxon>Craniata</taxon>
        <taxon>Vertebrata</taxon>
        <taxon>Euteleostomi</taxon>
        <taxon>Actinopterygii</taxon>
        <taxon>Neopterygii</taxon>
        <taxon>Teleostei</taxon>
        <taxon>Protacanthopterygii</taxon>
        <taxon>Salmoniformes</taxon>
        <taxon>Salmonidae</taxon>
        <taxon>Salmoninae</taxon>
        <taxon>Oncorhynchus</taxon>
    </lineage>
</organism>
<sequence length="77" mass="8738">ITGQVNSNKAKMRHEGSQIPHDHLVTVIRLLQALMQLMVISSLPNLLTSWYSALHCLSKSLQILGKIIFTIKMHLYN</sequence>
<name>A0A8C7IVE6_ONCKI</name>
<protein>
    <submittedName>
        <fullName evidence="1">Uncharacterized protein</fullName>
    </submittedName>
</protein>
<evidence type="ECO:0000313" key="1">
    <source>
        <dbReference type="Ensembl" id="ENSOKIP00005077895.1"/>
    </source>
</evidence>
<dbReference type="Ensembl" id="ENSOKIT00005083037.1">
    <property type="protein sequence ID" value="ENSOKIP00005077895.1"/>
    <property type="gene ID" value="ENSOKIG00005033719.1"/>
</dbReference>
<dbReference type="AlphaFoldDB" id="A0A8C7IVE6"/>
<evidence type="ECO:0000313" key="2">
    <source>
        <dbReference type="Proteomes" id="UP000694557"/>
    </source>
</evidence>
<reference evidence="1" key="2">
    <citation type="submission" date="2025-09" db="UniProtKB">
        <authorList>
            <consortium name="Ensembl"/>
        </authorList>
    </citation>
    <scope>IDENTIFICATION</scope>
</reference>